<dbReference type="RefSeq" id="WP_136597020.1">
    <property type="nucleotide sequence ID" value="NZ_STGV01000001.1"/>
</dbReference>
<evidence type="ECO:0000256" key="1">
    <source>
        <dbReference type="SAM" id="Coils"/>
    </source>
</evidence>
<dbReference type="Proteomes" id="UP000308828">
    <property type="component" value="Unassembled WGS sequence"/>
</dbReference>
<sequence>MAQGHHRKFSILPLALGMAVPVAFIAGAAITSYISMEPEKPAQSEVASAGQGSSDTSGLLWTLDEQKRCAVEVEAARTDLTSLRQQVETLQSQIIVATREKEEADRKVASALAGKAAAEAEAARAMTAAATEMSDRLASASAAPSGGSAVSALAEDKSTRTPALESISGSVAETEAQSNSAGGVTGTSVSEPQPNSSFSGMTAAVTETPPELASSAGRALTPRSALAVSDVLGKAPGLSGLSETSRSDLEARLVRGECVSSSLASAFNNHVPVVPLRDLIRNLDSDC</sequence>
<evidence type="ECO:0000313" key="5">
    <source>
        <dbReference type="Proteomes" id="UP000308828"/>
    </source>
</evidence>
<feature type="compositionally biased region" description="Low complexity" evidence="2">
    <location>
        <begin position="139"/>
        <end position="153"/>
    </location>
</feature>
<evidence type="ECO:0000256" key="2">
    <source>
        <dbReference type="SAM" id="MobiDB-lite"/>
    </source>
</evidence>
<evidence type="ECO:0000313" key="4">
    <source>
        <dbReference type="EMBL" id="THV25172.1"/>
    </source>
</evidence>
<protein>
    <submittedName>
        <fullName evidence="4">Uncharacterized protein</fullName>
    </submittedName>
</protein>
<dbReference type="OrthoDB" id="8372296at2"/>
<proteinExistence type="predicted"/>
<comment type="caution">
    <text evidence="4">The sequence shown here is derived from an EMBL/GenBank/DDBJ whole genome shotgun (WGS) entry which is preliminary data.</text>
</comment>
<dbReference type="AlphaFoldDB" id="A0A4S8P8G7"/>
<keyword evidence="3" id="KW-1133">Transmembrane helix</keyword>
<organism evidence="4 5">
    <name type="scientific">Peteryoungia ipomoeae</name>
    <dbReference type="NCBI Taxonomy" id="1210932"/>
    <lineage>
        <taxon>Bacteria</taxon>
        <taxon>Pseudomonadati</taxon>
        <taxon>Pseudomonadota</taxon>
        <taxon>Alphaproteobacteria</taxon>
        <taxon>Hyphomicrobiales</taxon>
        <taxon>Rhizobiaceae</taxon>
        <taxon>Peteryoungia</taxon>
    </lineage>
</organism>
<keyword evidence="5" id="KW-1185">Reference proteome</keyword>
<dbReference type="EMBL" id="STGV01000001">
    <property type="protein sequence ID" value="THV25172.1"/>
    <property type="molecule type" value="Genomic_DNA"/>
</dbReference>
<keyword evidence="3" id="KW-0812">Transmembrane</keyword>
<feature type="region of interest" description="Disordered" evidence="2">
    <location>
        <begin position="139"/>
        <end position="218"/>
    </location>
</feature>
<gene>
    <name evidence="4" type="ORF">FAA97_02920</name>
</gene>
<keyword evidence="3" id="KW-0472">Membrane</keyword>
<feature type="transmembrane region" description="Helical" evidence="3">
    <location>
        <begin position="12"/>
        <end position="34"/>
    </location>
</feature>
<evidence type="ECO:0000256" key="3">
    <source>
        <dbReference type="SAM" id="Phobius"/>
    </source>
</evidence>
<feature type="coiled-coil region" evidence="1">
    <location>
        <begin position="73"/>
        <end position="107"/>
    </location>
</feature>
<accession>A0A4S8P8G7</accession>
<keyword evidence="1" id="KW-0175">Coiled coil</keyword>
<reference evidence="4 5" key="1">
    <citation type="submission" date="2019-04" db="EMBL/GenBank/DDBJ databases">
        <title>Genome sequence of strain shin9-1.</title>
        <authorList>
            <person name="Gao J."/>
            <person name="Sun J."/>
        </authorList>
    </citation>
    <scope>NUCLEOTIDE SEQUENCE [LARGE SCALE GENOMIC DNA]</scope>
    <source>
        <strain evidence="5">shin9-1</strain>
    </source>
</reference>
<name>A0A4S8P8G7_9HYPH</name>
<feature type="compositionally biased region" description="Polar residues" evidence="2">
    <location>
        <begin position="167"/>
        <end position="200"/>
    </location>
</feature>